<feature type="compositionally biased region" description="Basic and acidic residues" evidence="1">
    <location>
        <begin position="382"/>
        <end position="393"/>
    </location>
</feature>
<dbReference type="Proteomes" id="UP000234331">
    <property type="component" value="Unassembled WGS sequence"/>
</dbReference>
<evidence type="ECO:0000256" key="1">
    <source>
        <dbReference type="SAM" id="MobiDB-lite"/>
    </source>
</evidence>
<feature type="region of interest" description="Disordered" evidence="1">
    <location>
        <begin position="423"/>
        <end position="512"/>
    </location>
</feature>
<dbReference type="AlphaFoldDB" id="A0A2I2KJN0"/>
<feature type="region of interest" description="Disordered" evidence="1">
    <location>
        <begin position="533"/>
        <end position="605"/>
    </location>
</feature>
<dbReference type="EMBL" id="FZMO01000020">
    <property type="protein sequence ID" value="SNQ45873.1"/>
    <property type="molecule type" value="Genomic_DNA"/>
</dbReference>
<feature type="compositionally biased region" description="Low complexity" evidence="1">
    <location>
        <begin position="447"/>
        <end position="463"/>
    </location>
</feature>
<protein>
    <submittedName>
        <fullName evidence="2">Uncharacterized protein</fullName>
    </submittedName>
</protein>
<gene>
    <name evidence="2" type="ORF">FRACA_1160007</name>
</gene>
<reference evidence="2 3" key="1">
    <citation type="submission" date="2017-06" db="EMBL/GenBank/DDBJ databases">
        <authorList>
            <person name="Kim H.J."/>
            <person name="Triplett B.A."/>
        </authorList>
    </citation>
    <scope>NUCLEOTIDE SEQUENCE [LARGE SCALE GENOMIC DNA]</scope>
    <source>
        <strain evidence="2">FRACA_ARgP5</strain>
    </source>
</reference>
<feature type="compositionally biased region" description="Basic and acidic residues" evidence="1">
    <location>
        <begin position="479"/>
        <end position="507"/>
    </location>
</feature>
<feature type="region of interest" description="Disordered" evidence="1">
    <location>
        <begin position="41"/>
        <end position="109"/>
    </location>
</feature>
<evidence type="ECO:0000313" key="3">
    <source>
        <dbReference type="Proteomes" id="UP000234331"/>
    </source>
</evidence>
<keyword evidence="3" id="KW-1185">Reference proteome</keyword>
<sequence>MLPFAFPRRGAICCGSTRLCPARRRRGAAVLRARHVRCRRRARADGHRGVADEGGELAEFGREAVSVRPRQPTDLDRGPAPRGRCGPHPHPAPAHPQAGDQPEDDQHREQQRLALERVGLDLEGGELGDAVRLQTHPGGQAGQRALAWVVQGEHLRGAARPGRAAQGELAHVLGVDRVDVLRDALVHMQVADESSDRQARRAGRGVDRHVAVGRVQPGRRCEHAAEGELLGNPLRAERRQAGVGDLDRAGRGEHAVTWGTRHVALPDGAAPGVTQDEVRRVAVPDQVDLRVAEDQRMVDPDGRLPGRRVQVGRVGHVGAEVRGLAVRLVRRREPVQRQRERAQLRGVDEFTAGELVVADERVGEPVAGDDQGGARVAEPGTEADRGEQANEGDVEHQVAGLAQVALLRGDGVVGGPVGPAGVRGGGAGAEATSAQGGAGGGRGLGGRQRALPRAAPGQAAGPGRRLRRGGEQRSGVPADPRRQAADQRDEQQQVDRREPRRGEHVEAGEAVQQRADRLMVAEVLLHPHRVDVALGQQRTRHRRQGQQEQQQQRGAHAGELAPGADRERERRIPAEPAGRRPPAPTRATAGVPVRQAPGGGRIGIEPDTRAVRLLGTAGGVGIDGRVDVGGRIYVGWRIGVEGRGRGLGGGGHSGVSEKPGA</sequence>
<feature type="region of interest" description="Disordered" evidence="1">
    <location>
        <begin position="361"/>
        <end position="393"/>
    </location>
</feature>
<organism evidence="2 3">
    <name type="scientific">Frankia canadensis</name>
    <dbReference type="NCBI Taxonomy" id="1836972"/>
    <lineage>
        <taxon>Bacteria</taxon>
        <taxon>Bacillati</taxon>
        <taxon>Actinomycetota</taxon>
        <taxon>Actinomycetes</taxon>
        <taxon>Frankiales</taxon>
        <taxon>Frankiaceae</taxon>
        <taxon>Frankia</taxon>
    </lineage>
</organism>
<evidence type="ECO:0000313" key="2">
    <source>
        <dbReference type="EMBL" id="SNQ45873.1"/>
    </source>
</evidence>
<accession>A0A2I2KJN0</accession>
<feature type="compositionally biased region" description="Gly residues" evidence="1">
    <location>
        <begin position="436"/>
        <end position="446"/>
    </location>
</feature>
<feature type="compositionally biased region" description="Basic and acidic residues" evidence="1">
    <location>
        <begin position="564"/>
        <end position="573"/>
    </location>
</feature>
<name>A0A2I2KJN0_9ACTN</name>
<feature type="compositionally biased region" description="Low complexity" evidence="1">
    <location>
        <begin position="546"/>
        <end position="559"/>
    </location>
</feature>
<proteinExistence type="predicted"/>